<dbReference type="PANTHER" id="PTHR45947:SF3">
    <property type="entry name" value="SULFOQUINOVOSYL TRANSFERASE SQD2"/>
    <property type="match status" value="1"/>
</dbReference>
<dbReference type="InterPro" id="IPR050194">
    <property type="entry name" value="Glycosyltransferase_grp1"/>
</dbReference>
<evidence type="ECO:0000259" key="1">
    <source>
        <dbReference type="Pfam" id="PF00534"/>
    </source>
</evidence>
<keyword evidence="3" id="KW-0808">Transferase</keyword>
<accession>A0ABT8T8S9</accession>
<feature type="domain" description="Glycosyltransferase subfamily 4-like N-terminal" evidence="2">
    <location>
        <begin position="88"/>
        <end position="151"/>
    </location>
</feature>
<organism evidence="3 4">
    <name type="scientific">Campylobacter magnus</name>
    <dbReference type="NCBI Taxonomy" id="3026462"/>
    <lineage>
        <taxon>Bacteria</taxon>
        <taxon>Pseudomonadati</taxon>
        <taxon>Campylobacterota</taxon>
        <taxon>Epsilonproteobacteria</taxon>
        <taxon>Campylobacterales</taxon>
        <taxon>Campylobacteraceae</taxon>
        <taxon>Campylobacter</taxon>
    </lineage>
</organism>
<sequence>MKKLVFLRENPNASGGAELYLKWLKASFENSRIPSQIRGFSGSKKLASWIKALLFNKEARAKKAPDELYFSLARIDSSDIYRTDDGVHKVYRKSKKFWWLNPINFVHPYLEKKCFENAKCIIAISQMVKKQIIECYSVPESKIEVLYNGVEFPKKIDKKSAKKQLCTRLGLDESEPLVLFVGSGFKRKGVKELLLALSEQKSAYNALFVGKDKQLERYKTLAKSLGVKAHFLGASDGASEYFHACDILALLSAYEPFGLVVLEAMSYGCAVIASDKCGAAELLDGEFIASDSTCASKILAGLLADSQKLEEVGLKNRQKAKEHSLEANVKAQIELVRRYL</sequence>
<proteinExistence type="predicted"/>
<name>A0ABT8T8S9_9BACT</name>
<evidence type="ECO:0000313" key="3">
    <source>
        <dbReference type="EMBL" id="MDO2409926.1"/>
    </source>
</evidence>
<dbReference type="RefSeq" id="WP_302244698.1">
    <property type="nucleotide sequence ID" value="NZ_JAULJQ010000009.1"/>
</dbReference>
<dbReference type="InterPro" id="IPR028098">
    <property type="entry name" value="Glyco_trans_4-like_N"/>
</dbReference>
<dbReference type="EMBL" id="JAULJQ010000009">
    <property type="protein sequence ID" value="MDO2409926.1"/>
    <property type="molecule type" value="Genomic_DNA"/>
</dbReference>
<dbReference type="GO" id="GO:0016757">
    <property type="term" value="F:glycosyltransferase activity"/>
    <property type="evidence" value="ECO:0007669"/>
    <property type="project" value="UniProtKB-KW"/>
</dbReference>
<dbReference type="SUPFAM" id="SSF53756">
    <property type="entry name" value="UDP-Glycosyltransferase/glycogen phosphorylase"/>
    <property type="match status" value="1"/>
</dbReference>
<feature type="domain" description="Glycosyl transferase family 1" evidence="1">
    <location>
        <begin position="169"/>
        <end position="284"/>
    </location>
</feature>
<gene>
    <name evidence="3" type="ORF">Q2362_07445</name>
</gene>
<dbReference type="Pfam" id="PF00534">
    <property type="entry name" value="Glycos_transf_1"/>
    <property type="match status" value="1"/>
</dbReference>
<dbReference type="InterPro" id="IPR001296">
    <property type="entry name" value="Glyco_trans_1"/>
</dbReference>
<dbReference type="CDD" id="cd03801">
    <property type="entry name" value="GT4_PimA-like"/>
    <property type="match status" value="1"/>
</dbReference>
<dbReference type="PANTHER" id="PTHR45947">
    <property type="entry name" value="SULFOQUINOVOSYL TRANSFERASE SQD2"/>
    <property type="match status" value="1"/>
</dbReference>
<comment type="caution">
    <text evidence="3">The sequence shown here is derived from an EMBL/GenBank/DDBJ whole genome shotgun (WGS) entry which is preliminary data.</text>
</comment>
<evidence type="ECO:0000259" key="2">
    <source>
        <dbReference type="Pfam" id="PF13439"/>
    </source>
</evidence>
<reference evidence="3 4" key="1">
    <citation type="submission" date="2023-06" db="EMBL/GenBank/DDBJ databases">
        <title>Campylobacter magnum sp. nov., isolated from cecal contents of domestic pigs (Sus scrofa domesticus).</title>
        <authorList>
            <person name="Papic B."/>
            <person name="Gruntar I."/>
        </authorList>
    </citation>
    <scope>NUCLEOTIDE SEQUENCE [LARGE SCALE GENOMIC DNA]</scope>
    <source>
        <strain evidence="4">34484-21</strain>
    </source>
</reference>
<protein>
    <submittedName>
        <fullName evidence="3">Glycosyltransferase family 4 protein</fullName>
        <ecNumber evidence="3">2.4.-.-</ecNumber>
    </submittedName>
</protein>
<dbReference type="Proteomes" id="UP001171111">
    <property type="component" value="Unassembled WGS sequence"/>
</dbReference>
<dbReference type="EC" id="2.4.-.-" evidence="3"/>
<keyword evidence="4" id="KW-1185">Reference proteome</keyword>
<dbReference type="Pfam" id="PF13439">
    <property type="entry name" value="Glyco_transf_4"/>
    <property type="match status" value="1"/>
</dbReference>
<keyword evidence="3" id="KW-0328">Glycosyltransferase</keyword>
<dbReference type="Gene3D" id="3.40.50.2000">
    <property type="entry name" value="Glycogen Phosphorylase B"/>
    <property type="match status" value="2"/>
</dbReference>
<evidence type="ECO:0000313" key="4">
    <source>
        <dbReference type="Proteomes" id="UP001171111"/>
    </source>
</evidence>